<comment type="function">
    <text evidence="2">Catalyzes the dismutation of two molecules of 6,7-dimethyl-8-ribityllumazine, resulting in the formation of riboflavin and 5-amino-6-(D-ribitylamino)uracil.</text>
</comment>
<evidence type="ECO:0000256" key="8">
    <source>
        <dbReference type="ARBA" id="ARBA00022737"/>
    </source>
</evidence>
<evidence type="ECO:0000256" key="3">
    <source>
        <dbReference type="ARBA" id="ARBA00004887"/>
    </source>
</evidence>
<reference evidence="10" key="1">
    <citation type="journal article" date="2015" name="Nature">
        <title>Complex archaea that bridge the gap between prokaryotes and eukaryotes.</title>
        <authorList>
            <person name="Spang A."/>
            <person name="Saw J.H."/>
            <person name="Jorgensen S.L."/>
            <person name="Zaremba-Niedzwiedzka K."/>
            <person name="Martijn J."/>
            <person name="Lind A.E."/>
            <person name="van Eijk R."/>
            <person name="Schleper C."/>
            <person name="Guy L."/>
            <person name="Ettema T.J."/>
        </authorList>
    </citation>
    <scope>NUCLEOTIDE SEQUENCE</scope>
</reference>
<proteinExistence type="predicted"/>
<comment type="catalytic activity">
    <reaction evidence="1">
        <text>2 6,7-dimethyl-8-(1-D-ribityl)lumazine + H(+) = 5-amino-6-(D-ribitylamino)uracil + riboflavin</text>
        <dbReference type="Rhea" id="RHEA:20772"/>
        <dbReference type="ChEBI" id="CHEBI:15378"/>
        <dbReference type="ChEBI" id="CHEBI:15934"/>
        <dbReference type="ChEBI" id="CHEBI:57986"/>
        <dbReference type="ChEBI" id="CHEBI:58201"/>
        <dbReference type="EC" id="2.5.1.9"/>
    </reaction>
</comment>
<evidence type="ECO:0000259" key="9">
    <source>
        <dbReference type="PROSITE" id="PS51177"/>
    </source>
</evidence>
<gene>
    <name evidence="10" type="ORF">LCGC14_2928790</name>
</gene>
<keyword evidence="7" id="KW-0808">Transferase</keyword>
<evidence type="ECO:0000256" key="4">
    <source>
        <dbReference type="ARBA" id="ARBA00012827"/>
    </source>
</evidence>
<evidence type="ECO:0000256" key="2">
    <source>
        <dbReference type="ARBA" id="ARBA00002803"/>
    </source>
</evidence>
<accession>A0A0F9ACP0</accession>
<feature type="non-terminal residue" evidence="10">
    <location>
        <position position="1"/>
    </location>
</feature>
<dbReference type="Pfam" id="PF00677">
    <property type="entry name" value="Lum_binding"/>
    <property type="match status" value="1"/>
</dbReference>
<sequence length="81" mass="8889">NFWFSVPRQLAAQMASKGSIAIDGVSLTIVDSEPDRFSIALIPYTLAVTTLGPLKVGDTVNLETDILAKYVQRLAEAEHWK</sequence>
<evidence type="ECO:0000256" key="5">
    <source>
        <dbReference type="ARBA" id="ARBA00013950"/>
    </source>
</evidence>
<keyword evidence="6" id="KW-0686">Riboflavin biosynthesis</keyword>
<dbReference type="PROSITE" id="PS51177">
    <property type="entry name" value="LUMAZINE_BIND"/>
    <property type="match status" value="1"/>
</dbReference>
<protein>
    <recommendedName>
        <fullName evidence="5">Riboflavin synthase</fullName>
        <ecNumber evidence="4">2.5.1.9</ecNumber>
    </recommendedName>
</protein>
<comment type="pathway">
    <text evidence="3">Cofactor biosynthesis; riboflavin biosynthesis; riboflavin from 2-hydroxy-3-oxobutyl phosphate and 5-amino-6-(D-ribitylamino)uracil: step 2/2.</text>
</comment>
<dbReference type="SUPFAM" id="SSF63380">
    <property type="entry name" value="Riboflavin synthase domain-like"/>
    <property type="match status" value="1"/>
</dbReference>
<dbReference type="InterPro" id="IPR023366">
    <property type="entry name" value="ATP_synth_asu-like_sf"/>
</dbReference>
<dbReference type="PANTHER" id="PTHR21098">
    <property type="entry name" value="RIBOFLAVIN SYNTHASE ALPHA CHAIN"/>
    <property type="match status" value="1"/>
</dbReference>
<evidence type="ECO:0000256" key="1">
    <source>
        <dbReference type="ARBA" id="ARBA00000968"/>
    </source>
</evidence>
<dbReference type="GO" id="GO:0004746">
    <property type="term" value="F:riboflavin synthase activity"/>
    <property type="evidence" value="ECO:0007669"/>
    <property type="project" value="UniProtKB-EC"/>
</dbReference>
<organism evidence="10">
    <name type="scientific">marine sediment metagenome</name>
    <dbReference type="NCBI Taxonomy" id="412755"/>
    <lineage>
        <taxon>unclassified sequences</taxon>
        <taxon>metagenomes</taxon>
        <taxon>ecological metagenomes</taxon>
    </lineage>
</organism>
<evidence type="ECO:0000256" key="6">
    <source>
        <dbReference type="ARBA" id="ARBA00022619"/>
    </source>
</evidence>
<dbReference type="InterPro" id="IPR001783">
    <property type="entry name" value="Lumazine-bd"/>
</dbReference>
<dbReference type="GO" id="GO:0009231">
    <property type="term" value="P:riboflavin biosynthetic process"/>
    <property type="evidence" value="ECO:0007669"/>
    <property type="project" value="UniProtKB-KW"/>
</dbReference>
<dbReference type="InterPro" id="IPR026017">
    <property type="entry name" value="Lumazine-bd_dom"/>
</dbReference>
<keyword evidence="8" id="KW-0677">Repeat</keyword>
<comment type="caution">
    <text evidence="10">The sequence shown here is derived from an EMBL/GenBank/DDBJ whole genome shotgun (WGS) entry which is preliminary data.</text>
</comment>
<evidence type="ECO:0000313" key="10">
    <source>
        <dbReference type="EMBL" id="KKK69961.1"/>
    </source>
</evidence>
<dbReference type="Gene3D" id="2.40.30.20">
    <property type="match status" value="1"/>
</dbReference>
<name>A0A0F9ACP0_9ZZZZ</name>
<dbReference type="EMBL" id="LAZR01058405">
    <property type="protein sequence ID" value="KKK69961.1"/>
    <property type="molecule type" value="Genomic_DNA"/>
</dbReference>
<feature type="domain" description="Lumazine-binding" evidence="9">
    <location>
        <begin position="1"/>
        <end position="75"/>
    </location>
</feature>
<dbReference type="EC" id="2.5.1.9" evidence="4"/>
<dbReference type="InterPro" id="IPR017938">
    <property type="entry name" value="Riboflavin_synthase-like_b-brl"/>
</dbReference>
<dbReference type="AlphaFoldDB" id="A0A0F9ACP0"/>
<evidence type="ECO:0000256" key="7">
    <source>
        <dbReference type="ARBA" id="ARBA00022679"/>
    </source>
</evidence>
<dbReference type="PANTHER" id="PTHR21098:SF12">
    <property type="entry name" value="RIBOFLAVIN SYNTHASE"/>
    <property type="match status" value="1"/>
</dbReference>